<dbReference type="PANTHER" id="PTHR43289:SF6">
    <property type="entry name" value="SERINE_THREONINE-PROTEIN KINASE NEKL-3"/>
    <property type="match status" value="1"/>
</dbReference>
<feature type="binding site" evidence="7">
    <location>
        <position position="37"/>
    </location>
    <ligand>
        <name>ATP</name>
        <dbReference type="ChEBI" id="CHEBI:30616"/>
    </ligand>
</feature>
<dbReference type="EC" id="2.7.11.1" evidence="1"/>
<dbReference type="InterPro" id="IPR017441">
    <property type="entry name" value="Protein_kinase_ATP_BS"/>
</dbReference>
<organism evidence="10 11">
    <name type="scientific">Paractinoplanes brasiliensis</name>
    <dbReference type="NCBI Taxonomy" id="52695"/>
    <lineage>
        <taxon>Bacteria</taxon>
        <taxon>Bacillati</taxon>
        <taxon>Actinomycetota</taxon>
        <taxon>Actinomycetes</taxon>
        <taxon>Micromonosporales</taxon>
        <taxon>Micromonosporaceae</taxon>
        <taxon>Paractinoplanes</taxon>
    </lineage>
</organism>
<keyword evidence="4 7" id="KW-0547">Nucleotide-binding</keyword>
<feature type="compositionally biased region" description="Polar residues" evidence="8">
    <location>
        <begin position="361"/>
        <end position="374"/>
    </location>
</feature>
<keyword evidence="11" id="KW-1185">Reference proteome</keyword>
<keyword evidence="3" id="KW-0808">Transferase</keyword>
<dbReference type="Gene3D" id="1.10.510.10">
    <property type="entry name" value="Transferase(Phosphotransferase) domain 1"/>
    <property type="match status" value="1"/>
</dbReference>
<evidence type="ECO:0000256" key="2">
    <source>
        <dbReference type="ARBA" id="ARBA00022527"/>
    </source>
</evidence>
<evidence type="ECO:0000259" key="9">
    <source>
        <dbReference type="PROSITE" id="PS50011"/>
    </source>
</evidence>
<keyword evidence="2 10" id="KW-0723">Serine/threonine-protein kinase</keyword>
<accession>A0A4R6JDJ7</accession>
<dbReference type="SMART" id="SM00220">
    <property type="entry name" value="S_TKc"/>
    <property type="match status" value="1"/>
</dbReference>
<evidence type="ECO:0000256" key="5">
    <source>
        <dbReference type="ARBA" id="ARBA00022777"/>
    </source>
</evidence>
<dbReference type="GO" id="GO:0004674">
    <property type="term" value="F:protein serine/threonine kinase activity"/>
    <property type="evidence" value="ECO:0007669"/>
    <property type="project" value="UniProtKB-KW"/>
</dbReference>
<dbReference type="Gene3D" id="3.30.200.20">
    <property type="entry name" value="Phosphorylase Kinase, domain 1"/>
    <property type="match status" value="1"/>
</dbReference>
<dbReference type="SUPFAM" id="SSF56112">
    <property type="entry name" value="Protein kinase-like (PK-like)"/>
    <property type="match status" value="1"/>
</dbReference>
<dbReference type="Proteomes" id="UP000294901">
    <property type="component" value="Unassembled WGS sequence"/>
</dbReference>
<feature type="region of interest" description="Disordered" evidence="8">
    <location>
        <begin position="347"/>
        <end position="374"/>
    </location>
</feature>
<comment type="caution">
    <text evidence="10">The sequence shown here is derived from an EMBL/GenBank/DDBJ whole genome shotgun (WGS) entry which is preliminary data.</text>
</comment>
<protein>
    <recommendedName>
        <fullName evidence="1">non-specific serine/threonine protein kinase</fullName>
        <ecNumber evidence="1">2.7.11.1</ecNumber>
    </recommendedName>
</protein>
<name>A0A4R6JDJ7_9ACTN</name>
<evidence type="ECO:0000256" key="6">
    <source>
        <dbReference type="ARBA" id="ARBA00022840"/>
    </source>
</evidence>
<evidence type="ECO:0000256" key="4">
    <source>
        <dbReference type="ARBA" id="ARBA00022741"/>
    </source>
</evidence>
<dbReference type="Pfam" id="PF00069">
    <property type="entry name" value="Pkinase"/>
    <property type="match status" value="1"/>
</dbReference>
<proteinExistence type="predicted"/>
<dbReference type="OrthoDB" id="9762169at2"/>
<dbReference type="AlphaFoldDB" id="A0A4R6JDJ7"/>
<keyword evidence="6 7" id="KW-0067">ATP-binding</keyword>
<feature type="compositionally biased region" description="Basic residues" evidence="8">
    <location>
        <begin position="282"/>
        <end position="313"/>
    </location>
</feature>
<dbReference type="InterPro" id="IPR011009">
    <property type="entry name" value="Kinase-like_dom_sf"/>
</dbReference>
<dbReference type="PROSITE" id="PS00107">
    <property type="entry name" value="PROTEIN_KINASE_ATP"/>
    <property type="match status" value="1"/>
</dbReference>
<dbReference type="PANTHER" id="PTHR43289">
    <property type="entry name" value="MITOGEN-ACTIVATED PROTEIN KINASE KINASE KINASE 20-RELATED"/>
    <property type="match status" value="1"/>
</dbReference>
<evidence type="ECO:0000256" key="7">
    <source>
        <dbReference type="PROSITE-ProRule" id="PRU10141"/>
    </source>
</evidence>
<dbReference type="PROSITE" id="PS50011">
    <property type="entry name" value="PROTEIN_KINASE_DOM"/>
    <property type="match status" value="1"/>
</dbReference>
<feature type="domain" description="Protein kinase" evidence="9">
    <location>
        <begin position="8"/>
        <end position="261"/>
    </location>
</feature>
<reference evidence="10 11" key="1">
    <citation type="submission" date="2019-03" db="EMBL/GenBank/DDBJ databases">
        <title>Sequencing the genomes of 1000 actinobacteria strains.</title>
        <authorList>
            <person name="Klenk H.-P."/>
        </authorList>
    </citation>
    <scope>NUCLEOTIDE SEQUENCE [LARGE SCALE GENOMIC DNA]</scope>
    <source>
        <strain evidence="10 11">DSM 43805</strain>
    </source>
</reference>
<dbReference type="RefSeq" id="WP_133878930.1">
    <property type="nucleotide sequence ID" value="NZ_BOMD01000049.1"/>
</dbReference>
<evidence type="ECO:0000256" key="8">
    <source>
        <dbReference type="SAM" id="MobiDB-lite"/>
    </source>
</evidence>
<keyword evidence="5 10" id="KW-0418">Kinase</keyword>
<dbReference type="GO" id="GO:0005524">
    <property type="term" value="F:ATP binding"/>
    <property type="evidence" value="ECO:0007669"/>
    <property type="project" value="UniProtKB-UniRule"/>
</dbReference>
<dbReference type="InterPro" id="IPR000719">
    <property type="entry name" value="Prot_kinase_dom"/>
</dbReference>
<dbReference type="InterPro" id="IPR008271">
    <property type="entry name" value="Ser/Thr_kinase_AS"/>
</dbReference>
<evidence type="ECO:0000313" key="10">
    <source>
        <dbReference type="EMBL" id="TDO33041.1"/>
    </source>
</evidence>
<gene>
    <name evidence="10" type="ORF">C8E87_8522</name>
</gene>
<dbReference type="PROSITE" id="PS00108">
    <property type="entry name" value="PROTEIN_KINASE_ST"/>
    <property type="match status" value="1"/>
</dbReference>
<feature type="region of interest" description="Disordered" evidence="8">
    <location>
        <begin position="261"/>
        <end position="317"/>
    </location>
</feature>
<sequence length="374" mass="39234">MPLQAGRYRVGAPVGHGGTAVVHRGYDRTLRRLVAIKFLDGSRTGVNPALSEARAAARLSHPNIARVYDFGRTGAGASYLVMEYLPGGTLADRLRDTGPLPLAEAARIAADVACALAAAHADGLVHRDIKPRNVMLGPSRTKVVDFGVATTAGASSTGPDGLVWGTPLYLSPEQLRGEPVRPSADVYALGLLLHECLTGSSPWRGATAEQVLVNRRLRPVPTLPQALGLPPAFLAFYRRCVSPLPGKRPTALEAAETLRLFTDGPPGASLRPPRRANATRPPRTRPRATSPRRARPHGPRPHGPRPHGPRPHGTHALATGPRAVAMAGLAMIIALIGLVLGQLTTSAPGDETHHRPAMTATAPSGPSQASAADA</sequence>
<dbReference type="EMBL" id="SNWR01000002">
    <property type="protein sequence ID" value="TDO33041.1"/>
    <property type="molecule type" value="Genomic_DNA"/>
</dbReference>
<evidence type="ECO:0000313" key="11">
    <source>
        <dbReference type="Proteomes" id="UP000294901"/>
    </source>
</evidence>
<dbReference type="CDD" id="cd14014">
    <property type="entry name" value="STKc_PknB_like"/>
    <property type="match status" value="1"/>
</dbReference>
<evidence type="ECO:0000256" key="3">
    <source>
        <dbReference type="ARBA" id="ARBA00022679"/>
    </source>
</evidence>
<evidence type="ECO:0000256" key="1">
    <source>
        <dbReference type="ARBA" id="ARBA00012513"/>
    </source>
</evidence>